<gene>
    <name evidence="1" type="primary">DAL81_1</name>
    <name evidence="1" type="ORF">M8818_000679</name>
</gene>
<sequence>MKIAWPWALRLPSRRVLLLHIAFAYRLPRALYEYRPPNTATGSPVRPIRGRYVSPAKYARTSAMAAAIAIQPLAPRPSPMAIPTARPHSNDAIHSKKTLKSITSLNNTPKPRRERPCDGCRRRKSKCVLQENLRCVLCEFHKQDCTFVEAAQPRKRKPDDSAKKDTPPAKRLSIASKPRAPEILPHNNQQSTAALVVREDSVVQYKDFAPLNSTLSLQRDRHCRLIGRTTALDASLLGLSDFGDRNETFLDFGAVRRVAASDFFMTHSDQEFPTWEDERQSLLAVEQTVSPHGPALIDIYFRNVHPSFPIIQKSVFLDRHRHGDRQFNAGLLAGMYLLALRWWSNDPILAQQQMPSKQRLEEIAHRSLNLALQRPKLQSLQAGLLLLQRPQANAWSLTVQLVALAQDLGLHLDCSNWSIPQWERRLRKRLAWALYIQDKWTALVHGRPSHVQDSDWAVPSLIPSDFDERIGPDGQDLPDEQPDEEAEKDQVIFTQMIELTGIMAQVLNVFYTQKAVADFDRAGNHSTQLILSKAKPVQLKLKDWFARLPTAARMDNYAPGKLSSNGYLHLAYFATEISIHRRIVQSLDPSSADPYMLYICRSAAKTRLISAMDFVNRLKPEHLDSFWYFASTTNFALISTFGALLLATAPGHEEASFYESRLREYRWALSVSCKRAEWLESAVRILDSTQGMLAALPRKPEATGSVPLQQPSQMPIQLYHDDAAAQGMQMQMQFSPEEMEEGEGDQDSAYGGYEDVEFGMEFDDKFDGHDLE</sequence>
<evidence type="ECO:0000313" key="1">
    <source>
        <dbReference type="EMBL" id="KAK8219705.1"/>
    </source>
</evidence>
<proteinExistence type="predicted"/>
<name>A0ACC3SMG7_9PEZI</name>
<dbReference type="Proteomes" id="UP001320706">
    <property type="component" value="Unassembled WGS sequence"/>
</dbReference>
<dbReference type="EMBL" id="JAMKPW020000003">
    <property type="protein sequence ID" value="KAK8219705.1"/>
    <property type="molecule type" value="Genomic_DNA"/>
</dbReference>
<reference evidence="1" key="1">
    <citation type="submission" date="2024-02" db="EMBL/GenBank/DDBJ databases">
        <title>Metagenome Assembled Genome of Zalaria obscura JY119.</title>
        <authorList>
            <person name="Vighnesh L."/>
            <person name="Jagadeeshwari U."/>
            <person name="Venkata Ramana C."/>
            <person name="Sasikala C."/>
        </authorList>
    </citation>
    <scope>NUCLEOTIDE SEQUENCE</scope>
    <source>
        <strain evidence="1">JY119</strain>
    </source>
</reference>
<keyword evidence="2" id="KW-1185">Reference proteome</keyword>
<accession>A0ACC3SMG7</accession>
<organism evidence="1 2">
    <name type="scientific">Zalaria obscura</name>
    <dbReference type="NCBI Taxonomy" id="2024903"/>
    <lineage>
        <taxon>Eukaryota</taxon>
        <taxon>Fungi</taxon>
        <taxon>Dikarya</taxon>
        <taxon>Ascomycota</taxon>
        <taxon>Pezizomycotina</taxon>
        <taxon>Dothideomycetes</taxon>
        <taxon>Dothideomycetidae</taxon>
        <taxon>Dothideales</taxon>
        <taxon>Zalariaceae</taxon>
        <taxon>Zalaria</taxon>
    </lineage>
</organism>
<protein>
    <submittedName>
        <fullName evidence="1">Fungal specific transcription factor</fullName>
    </submittedName>
</protein>
<evidence type="ECO:0000313" key="2">
    <source>
        <dbReference type="Proteomes" id="UP001320706"/>
    </source>
</evidence>
<comment type="caution">
    <text evidence="1">The sequence shown here is derived from an EMBL/GenBank/DDBJ whole genome shotgun (WGS) entry which is preliminary data.</text>
</comment>